<sequence length="403" mass="42620">MSSHDASSQQSFSRWWAELDPIGRSPSGGYRRFAWTRQDATLREWFRGAAGGLGLDVVTDRTGNVWAWWGDPDADGPGVVIGSHLDSVPEGGAFDGPLGVVSSLAAVEALQQSGFTPRHPIAVACFGDEEGARFGIACAGSRLLTGALDADRARALRDGDGTTMAEAMAAAGHDPQHVGRDDETLRRVGMFVELHVEQGRGLVDVDSAVGVGSAIWPHGRWRFDLAGRADHAGTTRLADRTDPMLDLAALIQAARAAAERYDAVATVGKVSVNPNGVNAIPSSVSAWLDARGPDESDVRSLVADLSDAYGRPDEESWTPRTPFHPTLSANVVHALEELGEPVPVLETGAGHDAGVLSQTGIPTSMLYVRNPTGVSHSPLEHAEVDDCLAGVDALTHVVRRLAQ</sequence>
<dbReference type="InterPro" id="IPR002933">
    <property type="entry name" value="Peptidase_M20"/>
</dbReference>
<evidence type="ECO:0000313" key="3">
    <source>
        <dbReference type="EMBL" id="MFC6007544.1"/>
    </source>
</evidence>
<dbReference type="SUPFAM" id="SSF55031">
    <property type="entry name" value="Bacterial exopeptidase dimerisation domain"/>
    <property type="match status" value="1"/>
</dbReference>
<accession>A0ABW1JE11</accession>
<dbReference type="SUPFAM" id="SSF53187">
    <property type="entry name" value="Zn-dependent exopeptidases"/>
    <property type="match status" value="1"/>
</dbReference>
<dbReference type="NCBIfam" id="TIGR01879">
    <property type="entry name" value="hydantase"/>
    <property type="match status" value="1"/>
</dbReference>
<dbReference type="PIRSF" id="PIRSF001235">
    <property type="entry name" value="Amidase_carbamoylase"/>
    <property type="match status" value="1"/>
</dbReference>
<dbReference type="InterPro" id="IPR036264">
    <property type="entry name" value="Bact_exopeptidase_dim_dom"/>
</dbReference>
<reference evidence="4" key="1">
    <citation type="journal article" date="2019" name="Int. J. Syst. Evol. Microbiol.">
        <title>The Global Catalogue of Microorganisms (GCM) 10K type strain sequencing project: providing services to taxonomists for standard genome sequencing and annotation.</title>
        <authorList>
            <consortium name="The Broad Institute Genomics Platform"/>
            <consortium name="The Broad Institute Genome Sequencing Center for Infectious Disease"/>
            <person name="Wu L."/>
            <person name="Ma J."/>
        </authorList>
    </citation>
    <scope>NUCLEOTIDE SEQUENCE [LARGE SCALE GENOMIC DNA]</scope>
    <source>
        <strain evidence="4">KACC 14249</strain>
    </source>
</reference>
<name>A0ABW1JE11_9ACTN</name>
<dbReference type="Proteomes" id="UP001596189">
    <property type="component" value="Unassembled WGS sequence"/>
</dbReference>
<protein>
    <submittedName>
        <fullName evidence="3">Allantoate amidohydrolase</fullName>
    </submittedName>
</protein>
<evidence type="ECO:0000256" key="1">
    <source>
        <dbReference type="ARBA" id="ARBA00006153"/>
    </source>
</evidence>
<organism evidence="3 4">
    <name type="scientific">Angustibacter luteus</name>
    <dbReference type="NCBI Taxonomy" id="658456"/>
    <lineage>
        <taxon>Bacteria</taxon>
        <taxon>Bacillati</taxon>
        <taxon>Actinomycetota</taxon>
        <taxon>Actinomycetes</taxon>
        <taxon>Kineosporiales</taxon>
        <taxon>Kineosporiaceae</taxon>
    </lineage>
</organism>
<proteinExistence type="inferred from homology"/>
<dbReference type="Pfam" id="PF01546">
    <property type="entry name" value="Peptidase_M20"/>
    <property type="match status" value="1"/>
</dbReference>
<evidence type="ECO:0000256" key="2">
    <source>
        <dbReference type="ARBA" id="ARBA00022801"/>
    </source>
</evidence>
<dbReference type="RefSeq" id="WP_345716337.1">
    <property type="nucleotide sequence ID" value="NZ_BAABFP010000004.1"/>
</dbReference>
<gene>
    <name evidence="3" type="ORF">ACFQDO_10430</name>
</gene>
<comment type="similarity">
    <text evidence="1">Belongs to the peptidase M20 family.</text>
</comment>
<dbReference type="Gene3D" id="3.30.70.360">
    <property type="match status" value="1"/>
</dbReference>
<evidence type="ECO:0000313" key="4">
    <source>
        <dbReference type="Proteomes" id="UP001596189"/>
    </source>
</evidence>
<dbReference type="PANTHER" id="PTHR32494">
    <property type="entry name" value="ALLANTOATE DEIMINASE-RELATED"/>
    <property type="match status" value="1"/>
</dbReference>
<dbReference type="InterPro" id="IPR010158">
    <property type="entry name" value="Amidase_Cbmase"/>
</dbReference>
<comment type="caution">
    <text evidence="3">The sequence shown here is derived from an EMBL/GenBank/DDBJ whole genome shotgun (WGS) entry which is preliminary data.</text>
</comment>
<dbReference type="Gene3D" id="3.40.630.10">
    <property type="entry name" value="Zn peptidases"/>
    <property type="match status" value="1"/>
</dbReference>
<dbReference type="EMBL" id="JBHSRD010000003">
    <property type="protein sequence ID" value="MFC6007544.1"/>
    <property type="molecule type" value="Genomic_DNA"/>
</dbReference>
<keyword evidence="4" id="KW-1185">Reference proteome</keyword>
<dbReference type="PANTHER" id="PTHR32494:SF5">
    <property type="entry name" value="ALLANTOATE AMIDOHYDROLASE"/>
    <property type="match status" value="1"/>
</dbReference>
<dbReference type="NCBIfam" id="NF006770">
    <property type="entry name" value="PRK09290.1-4"/>
    <property type="match status" value="1"/>
</dbReference>
<keyword evidence="2" id="KW-0378">Hydrolase</keyword>